<dbReference type="CDD" id="cd03194">
    <property type="entry name" value="GST_C_3"/>
    <property type="match status" value="1"/>
</dbReference>
<dbReference type="PROSITE" id="PS50404">
    <property type="entry name" value="GST_NTER"/>
    <property type="match status" value="1"/>
</dbReference>
<proteinExistence type="predicted"/>
<dbReference type="InterPro" id="IPR036249">
    <property type="entry name" value="Thioredoxin-like_sf"/>
</dbReference>
<feature type="domain" description="GST N-terminal" evidence="1">
    <location>
        <begin position="4"/>
        <end position="84"/>
    </location>
</feature>
<dbReference type="Gene3D" id="1.20.1050.10">
    <property type="match status" value="1"/>
</dbReference>
<dbReference type="Pfam" id="PF13409">
    <property type="entry name" value="GST_N_2"/>
    <property type="match status" value="1"/>
</dbReference>
<dbReference type="EMBL" id="SPMZ01000028">
    <property type="protein sequence ID" value="NMQ19554.1"/>
    <property type="molecule type" value="Genomic_DNA"/>
</dbReference>
<dbReference type="PANTHER" id="PTHR42673">
    <property type="entry name" value="MALEYLACETOACETATE ISOMERASE"/>
    <property type="match status" value="1"/>
</dbReference>
<dbReference type="InterPro" id="IPR004045">
    <property type="entry name" value="Glutathione_S-Trfase_N"/>
</dbReference>
<evidence type="ECO:0000313" key="3">
    <source>
        <dbReference type="Proteomes" id="UP000760480"/>
    </source>
</evidence>
<dbReference type="InterPro" id="IPR036282">
    <property type="entry name" value="Glutathione-S-Trfase_C_sf"/>
</dbReference>
<keyword evidence="3" id="KW-1185">Reference proteome</keyword>
<reference evidence="2 3" key="1">
    <citation type="submission" date="2019-03" db="EMBL/GenBank/DDBJ databases">
        <title>Metabolic reconstructions from genomes of highly enriched 'Candidatus Accumulibacter' and 'Candidatus Competibacter' bioreactor populations.</title>
        <authorList>
            <person name="Annavajhala M.K."/>
            <person name="Welles L."/>
            <person name="Abbas B."/>
            <person name="Sorokin D."/>
            <person name="Park H."/>
            <person name="Van Loosdrecht M."/>
            <person name="Chandran K."/>
        </authorList>
    </citation>
    <scope>NUCLEOTIDE SEQUENCE [LARGE SCALE GENOMIC DNA]</scope>
    <source>
        <strain evidence="2 3">SBR_G</strain>
    </source>
</reference>
<dbReference type="CDD" id="cd03043">
    <property type="entry name" value="GST_N_1"/>
    <property type="match status" value="1"/>
</dbReference>
<organism evidence="2 3">
    <name type="scientific">Candidatus Competibacter phosphatis</name>
    <dbReference type="NCBI Taxonomy" id="221280"/>
    <lineage>
        <taxon>Bacteria</taxon>
        <taxon>Pseudomonadati</taxon>
        <taxon>Pseudomonadota</taxon>
        <taxon>Gammaproteobacteria</taxon>
        <taxon>Candidatus Competibacteraceae</taxon>
        <taxon>Candidatus Competibacter</taxon>
    </lineage>
</organism>
<dbReference type="SFLD" id="SFLDS00019">
    <property type="entry name" value="Glutathione_Transferase_(cytos"/>
    <property type="match status" value="1"/>
</dbReference>
<dbReference type="Gene3D" id="3.40.30.10">
    <property type="entry name" value="Glutaredoxin"/>
    <property type="match status" value="1"/>
</dbReference>
<evidence type="ECO:0000313" key="2">
    <source>
        <dbReference type="EMBL" id="NMQ19554.1"/>
    </source>
</evidence>
<dbReference type="Proteomes" id="UP000760480">
    <property type="component" value="Unassembled WGS sequence"/>
</dbReference>
<comment type="caution">
    <text evidence="2">The sequence shown here is derived from an EMBL/GenBank/DDBJ whole genome shotgun (WGS) entry which is preliminary data.</text>
</comment>
<evidence type="ECO:0000259" key="1">
    <source>
        <dbReference type="PROSITE" id="PS50404"/>
    </source>
</evidence>
<protein>
    <submittedName>
        <fullName evidence="2">Glutathione S-transferase family protein</fullName>
    </submittedName>
</protein>
<dbReference type="SUPFAM" id="SSF52833">
    <property type="entry name" value="Thioredoxin-like"/>
    <property type="match status" value="1"/>
</dbReference>
<dbReference type="InterPro" id="IPR040079">
    <property type="entry name" value="Glutathione_S-Trfase"/>
</dbReference>
<name>A0ABX1TLK9_9GAMM</name>
<dbReference type="PANTHER" id="PTHR42673:SF4">
    <property type="entry name" value="MALEYLACETOACETATE ISOMERASE"/>
    <property type="match status" value="1"/>
</dbReference>
<dbReference type="SUPFAM" id="SSF47616">
    <property type="entry name" value="GST C-terminal domain-like"/>
    <property type="match status" value="1"/>
</dbReference>
<sequence length="222" mass="24737">MSALTLVIGNKTYSSWSLRPWLLLRHLGVTFQEISVPLHAPDTATQIARYSPSGRVPVLLDGDRVIWESLAIGEYLAERYPAVWPVDVHERALARSAASEMHAGFAALREELPFNCRSRRAGVVPSLAAQTEIERVVALWSTCRQAIGDDEEGPWLFGRFTCADAMFAPVALRFHTYGIALPELATRYVDTVRQDIHVQAWIHAACAETAIIPEEERGEPMD</sequence>
<gene>
    <name evidence="2" type="ORF">E4P82_10335</name>
</gene>
<accession>A0ABX1TLK9</accession>